<evidence type="ECO:0000256" key="1">
    <source>
        <dbReference type="ARBA" id="ARBA00010613"/>
    </source>
</evidence>
<proteinExistence type="inferred from homology"/>
<dbReference type="InterPro" id="IPR003010">
    <property type="entry name" value="C-N_Hydrolase"/>
</dbReference>
<feature type="domain" description="CN hydrolase" evidence="3">
    <location>
        <begin position="1"/>
        <end position="256"/>
    </location>
</feature>
<dbReference type="Gene3D" id="3.60.110.10">
    <property type="entry name" value="Carbon-nitrogen hydrolase"/>
    <property type="match status" value="1"/>
</dbReference>
<dbReference type="GO" id="GO:0016811">
    <property type="term" value="F:hydrolase activity, acting on carbon-nitrogen (but not peptide) bonds, in linear amides"/>
    <property type="evidence" value="ECO:0007669"/>
    <property type="project" value="InterPro"/>
</dbReference>
<evidence type="ECO:0000259" key="3">
    <source>
        <dbReference type="PROSITE" id="PS50263"/>
    </source>
</evidence>
<dbReference type="AlphaFoldDB" id="A0A545TSH2"/>
<evidence type="ECO:0000313" key="5">
    <source>
        <dbReference type="Proteomes" id="UP000319732"/>
    </source>
</evidence>
<gene>
    <name evidence="4" type="ORF">FKG94_10895</name>
</gene>
<evidence type="ECO:0000256" key="2">
    <source>
        <dbReference type="ARBA" id="ARBA00022801"/>
    </source>
</evidence>
<keyword evidence="2 4" id="KW-0378">Hydrolase</keyword>
<accession>A0A545TSH2</accession>
<dbReference type="InterPro" id="IPR036526">
    <property type="entry name" value="C-N_Hydrolase_sf"/>
</dbReference>
<dbReference type="CDD" id="cd07572">
    <property type="entry name" value="nit"/>
    <property type="match status" value="1"/>
</dbReference>
<dbReference type="EMBL" id="VHSG01000010">
    <property type="protein sequence ID" value="TQV80165.1"/>
    <property type="molecule type" value="Genomic_DNA"/>
</dbReference>
<comment type="similarity">
    <text evidence="1">Belongs to the carbon-nitrogen hydrolase superfamily. NIT1/NIT2 family.</text>
</comment>
<dbReference type="OrthoDB" id="9811121at2"/>
<comment type="caution">
    <text evidence="4">The sequence shown here is derived from an EMBL/GenBank/DDBJ whole genome shotgun (WGS) entry which is preliminary data.</text>
</comment>
<dbReference type="PROSITE" id="PS50263">
    <property type="entry name" value="CN_HYDROLASE"/>
    <property type="match status" value="1"/>
</dbReference>
<dbReference type="InterPro" id="IPR001110">
    <property type="entry name" value="UPF0012_CS"/>
</dbReference>
<dbReference type="RefSeq" id="WP_142904264.1">
    <property type="nucleotide sequence ID" value="NZ_ML660092.1"/>
</dbReference>
<dbReference type="PANTHER" id="PTHR23088:SF27">
    <property type="entry name" value="DEAMINATED GLUTATHIONE AMIDASE"/>
    <property type="match status" value="1"/>
</dbReference>
<protein>
    <submittedName>
        <fullName evidence="4">Carbon-nitrogen hydrolase family protein</fullName>
    </submittedName>
</protein>
<organism evidence="4 5">
    <name type="scientific">Exilibacterium tricleocarpae</name>
    <dbReference type="NCBI Taxonomy" id="2591008"/>
    <lineage>
        <taxon>Bacteria</taxon>
        <taxon>Pseudomonadati</taxon>
        <taxon>Pseudomonadota</taxon>
        <taxon>Gammaproteobacteria</taxon>
        <taxon>Cellvibrionales</taxon>
        <taxon>Cellvibrionaceae</taxon>
        <taxon>Exilibacterium</taxon>
    </lineage>
</organism>
<dbReference type="InterPro" id="IPR045254">
    <property type="entry name" value="Nit1/2_C-N_Hydrolase"/>
</dbReference>
<dbReference type="Proteomes" id="UP000319732">
    <property type="component" value="Unassembled WGS sequence"/>
</dbReference>
<dbReference type="PROSITE" id="PS01227">
    <property type="entry name" value="UPF0012"/>
    <property type="match status" value="1"/>
</dbReference>
<evidence type="ECO:0000313" key="4">
    <source>
        <dbReference type="EMBL" id="TQV80165.1"/>
    </source>
</evidence>
<sequence>MRIAALQMVSTPVLADNLAVAERLLAEAADGGAELAVLPENFAVFGKRDLLSEGEAERHSTGPMRTYLRRCAQRFGLWLVGGTLPTVAPHAGVQPPPQRVFAASFVINAQGEEVGRYDKVHLFDVDVNDGQGRYRESDTFAPGKRPEVVETPWGRLGVAVCYDLRFPEYFRLLVDDGAELIVVPSAFTYVTGKAHWQILMQARAVENLCYMAGACQGGQHDSKRRTWGDSMVVDPWGAVLARRPQGEGVVIADIDFGEVARRRGTMPVHRHRRFSIAPL</sequence>
<dbReference type="Pfam" id="PF00795">
    <property type="entry name" value="CN_hydrolase"/>
    <property type="match status" value="1"/>
</dbReference>
<name>A0A545TSH2_9GAMM</name>
<dbReference type="SUPFAM" id="SSF56317">
    <property type="entry name" value="Carbon-nitrogen hydrolase"/>
    <property type="match status" value="1"/>
</dbReference>
<keyword evidence="5" id="KW-1185">Reference proteome</keyword>
<dbReference type="PANTHER" id="PTHR23088">
    <property type="entry name" value="NITRILASE-RELATED"/>
    <property type="match status" value="1"/>
</dbReference>
<reference evidence="4 5" key="1">
    <citation type="submission" date="2019-06" db="EMBL/GenBank/DDBJ databases">
        <title>Whole genome sequence for Cellvibrionaceae sp. R142.</title>
        <authorList>
            <person name="Wang G."/>
        </authorList>
    </citation>
    <scope>NUCLEOTIDE SEQUENCE [LARGE SCALE GENOMIC DNA]</scope>
    <source>
        <strain evidence="4 5">R142</strain>
    </source>
</reference>